<protein>
    <submittedName>
        <fullName evidence="7">Similar to Saccharomyces cerevisiae YDR388W RVS167 Actin-associated protein with roles in endocytosis and exocytosis</fullName>
    </submittedName>
</protein>
<dbReference type="OrthoDB" id="2159336at2759"/>
<dbReference type="SMART" id="SM00326">
    <property type="entry name" value="SH3"/>
    <property type="match status" value="1"/>
</dbReference>
<keyword evidence="3" id="KW-0175">Coiled coil</keyword>
<dbReference type="PANTHER" id="PTHR47174">
    <property type="entry name" value="BRIDGING INTEGRATOR 3"/>
    <property type="match status" value="1"/>
</dbReference>
<dbReference type="PRINTS" id="PR00452">
    <property type="entry name" value="SH3DOMAIN"/>
</dbReference>
<feature type="domain" description="BAR" evidence="6">
    <location>
        <begin position="17"/>
        <end position="269"/>
    </location>
</feature>
<dbReference type="GO" id="GO:0043332">
    <property type="term" value="C:mating projection tip"/>
    <property type="evidence" value="ECO:0007669"/>
    <property type="project" value="TreeGrafter"/>
</dbReference>
<feature type="domain" description="SH3" evidence="5">
    <location>
        <begin position="421"/>
        <end position="480"/>
    </location>
</feature>
<comment type="caution">
    <text evidence="7">The sequence shown here is derived from an EMBL/GenBank/DDBJ whole genome shotgun (WGS) entry which is preliminary data.</text>
</comment>
<evidence type="ECO:0000256" key="1">
    <source>
        <dbReference type="ARBA" id="ARBA00022443"/>
    </source>
</evidence>
<dbReference type="Gene3D" id="2.30.30.40">
    <property type="entry name" value="SH3 Domains"/>
    <property type="match status" value="1"/>
</dbReference>
<feature type="coiled-coil region" evidence="3">
    <location>
        <begin position="149"/>
        <end position="176"/>
    </location>
</feature>
<dbReference type="InterPro" id="IPR036028">
    <property type="entry name" value="SH3-like_dom_sf"/>
</dbReference>
<dbReference type="SUPFAM" id="SSF50044">
    <property type="entry name" value="SH3-domain"/>
    <property type="match status" value="1"/>
</dbReference>
<dbReference type="GO" id="GO:1990528">
    <property type="term" value="C:Rvs161p-Rvs167p complex"/>
    <property type="evidence" value="ECO:0007669"/>
    <property type="project" value="TreeGrafter"/>
</dbReference>
<keyword evidence="1 2" id="KW-0728">SH3 domain</keyword>
<keyword evidence="8" id="KW-1185">Reference proteome</keyword>
<dbReference type="SUPFAM" id="SSF103657">
    <property type="entry name" value="BAR/IMD domain-like"/>
    <property type="match status" value="1"/>
</dbReference>
<dbReference type="STRING" id="1173061.A0A0J9X734"/>
<feature type="region of interest" description="Disordered" evidence="4">
    <location>
        <begin position="289"/>
        <end position="318"/>
    </location>
</feature>
<dbReference type="Gene3D" id="1.20.1270.60">
    <property type="entry name" value="Arfaptin homology (AH) domain/BAR domain"/>
    <property type="match status" value="1"/>
</dbReference>
<dbReference type="PROSITE" id="PS51021">
    <property type="entry name" value="BAR"/>
    <property type="match status" value="1"/>
</dbReference>
<dbReference type="GO" id="GO:0006897">
    <property type="term" value="P:endocytosis"/>
    <property type="evidence" value="ECO:0007669"/>
    <property type="project" value="InterPro"/>
</dbReference>
<evidence type="ECO:0000313" key="8">
    <source>
        <dbReference type="Proteomes" id="UP000242525"/>
    </source>
</evidence>
<dbReference type="Proteomes" id="UP000242525">
    <property type="component" value="Unassembled WGS sequence"/>
</dbReference>
<dbReference type="GO" id="GO:0051666">
    <property type="term" value="P:actin cortical patch localization"/>
    <property type="evidence" value="ECO:0007669"/>
    <property type="project" value="InterPro"/>
</dbReference>
<dbReference type="Pfam" id="PF00018">
    <property type="entry name" value="SH3_1"/>
    <property type="match status" value="1"/>
</dbReference>
<dbReference type="PROSITE" id="PS50002">
    <property type="entry name" value="SH3"/>
    <property type="match status" value="1"/>
</dbReference>
<feature type="compositionally biased region" description="Basic and acidic residues" evidence="4">
    <location>
        <begin position="289"/>
        <end position="303"/>
    </location>
</feature>
<dbReference type="InterPro" id="IPR027267">
    <property type="entry name" value="AH/BAR_dom_sf"/>
</dbReference>
<dbReference type="InterPro" id="IPR001452">
    <property type="entry name" value="SH3_domain"/>
</dbReference>
<evidence type="ECO:0000259" key="6">
    <source>
        <dbReference type="PROSITE" id="PS51021"/>
    </source>
</evidence>
<dbReference type="FunFam" id="2.30.30.40:FF:000100">
    <property type="entry name" value="SH3 domain-containing YSC84-like protein 1"/>
    <property type="match status" value="1"/>
</dbReference>
<dbReference type="GO" id="GO:0097320">
    <property type="term" value="P:plasma membrane tubulation"/>
    <property type="evidence" value="ECO:0007669"/>
    <property type="project" value="TreeGrafter"/>
</dbReference>
<dbReference type="InterPro" id="IPR004148">
    <property type="entry name" value="BAR_dom"/>
</dbReference>
<evidence type="ECO:0000259" key="5">
    <source>
        <dbReference type="PROSITE" id="PS50002"/>
    </source>
</evidence>
<dbReference type="AlphaFoldDB" id="A0A0J9X734"/>
<accession>A0A0J9X734</accession>
<dbReference type="Pfam" id="PF03114">
    <property type="entry name" value="BAR"/>
    <property type="match status" value="1"/>
</dbReference>
<evidence type="ECO:0000256" key="3">
    <source>
        <dbReference type="SAM" id="Coils"/>
    </source>
</evidence>
<gene>
    <name evidence="7" type="ORF">BN980_GECA04s02232g</name>
</gene>
<evidence type="ECO:0000256" key="4">
    <source>
        <dbReference type="SAM" id="MobiDB-lite"/>
    </source>
</evidence>
<dbReference type="CDD" id="cd07599">
    <property type="entry name" value="BAR_Rvs167p"/>
    <property type="match status" value="1"/>
</dbReference>
<dbReference type="GO" id="GO:0030479">
    <property type="term" value="C:actin cortical patch"/>
    <property type="evidence" value="ECO:0007669"/>
    <property type="project" value="TreeGrafter"/>
</dbReference>
<organism evidence="7 8">
    <name type="scientific">Geotrichum candidum</name>
    <name type="common">Oospora lactis</name>
    <name type="synonym">Dipodascus geotrichum</name>
    <dbReference type="NCBI Taxonomy" id="1173061"/>
    <lineage>
        <taxon>Eukaryota</taxon>
        <taxon>Fungi</taxon>
        <taxon>Dikarya</taxon>
        <taxon>Ascomycota</taxon>
        <taxon>Saccharomycotina</taxon>
        <taxon>Dipodascomycetes</taxon>
        <taxon>Dipodascales</taxon>
        <taxon>Dipodascaceae</taxon>
        <taxon>Geotrichum</taxon>
    </lineage>
</organism>
<dbReference type="GO" id="GO:0008289">
    <property type="term" value="F:lipid binding"/>
    <property type="evidence" value="ECO:0007669"/>
    <property type="project" value="TreeGrafter"/>
</dbReference>
<evidence type="ECO:0000256" key="2">
    <source>
        <dbReference type="PROSITE-ProRule" id="PRU00192"/>
    </source>
</evidence>
<dbReference type="FunFam" id="1.20.1270.60:FF:000048">
    <property type="entry name" value="BAR adaptor protein RVS167"/>
    <property type="match status" value="1"/>
</dbReference>
<evidence type="ECO:0000313" key="7">
    <source>
        <dbReference type="EMBL" id="CDO52968.1"/>
    </source>
</evidence>
<proteinExistence type="predicted"/>
<dbReference type="SMART" id="SM00721">
    <property type="entry name" value="BAR"/>
    <property type="match status" value="1"/>
</dbReference>
<dbReference type="PANTHER" id="PTHR47174:SF1">
    <property type="entry name" value="REDUCED VIABILITY UPON STARVATION PROTEIN 167"/>
    <property type="match status" value="1"/>
</dbReference>
<dbReference type="GO" id="GO:0031097">
    <property type="term" value="C:medial cortex"/>
    <property type="evidence" value="ECO:0007669"/>
    <property type="project" value="TreeGrafter"/>
</dbReference>
<dbReference type="EMBL" id="CCBN010000004">
    <property type="protein sequence ID" value="CDO52968.1"/>
    <property type="molecule type" value="Genomic_DNA"/>
</dbReference>
<name>A0A0J9X734_GEOCN</name>
<reference evidence="7" key="1">
    <citation type="submission" date="2014-03" db="EMBL/GenBank/DDBJ databases">
        <authorList>
            <person name="Casaregola S."/>
        </authorList>
    </citation>
    <scope>NUCLEOTIDE SEQUENCE [LARGE SCALE GENOMIC DNA]</scope>
    <source>
        <strain evidence="7">CLIB 918</strain>
    </source>
</reference>
<sequence length="480" mass="52880">MSWKGFTKSVVRAPQSFKQKFNMGTTTKDLVYIDAERRFKELESETKKLHDESKKYFAAINGMLDHQIGFSTAVEEVYKPISGRLSDPDSTKPEGNPEGIQACEQYRDVVSEMQATLKPELEMIETRIIGPADELLKVIQAIRKMATKRDHKQLDLDRHTNSLNKLQNKKERSVKDEKALYTAENNVEIATQEYNYYNDMLKEELPKLFHLEAEFIRPLFQSFYYMQLNIFYTLYTRMEEMKIPYFDLSTDIMTSFEAKRGNIQEETEAISITHFRVGHAKAKLEMTRKKFGKEAEAKTDAQHEAAGPPPYQAYGSPEAAPAAAPVYGQQPAYGQPAATPAYGQPAATPAYGQPAATPAYGQPAAAAAAAVYGQPAASPAYGQPAATPAYGQPAAAYGQPVYGQAPVAATPPVPAAPAAAPAVEYCTALYDYAPQAQGDLALKAGDVIEIVQRTADANGWWTGKLNGQTGVFPGNYVQLR</sequence>
<dbReference type="InterPro" id="IPR046982">
    <property type="entry name" value="BIN3/RVS161-like"/>
</dbReference>